<dbReference type="Pfam" id="PF09949">
    <property type="entry name" value="APP1_cat"/>
    <property type="match status" value="1"/>
</dbReference>
<dbReference type="GO" id="GO:0008195">
    <property type="term" value="F:phosphatidate phosphatase activity"/>
    <property type="evidence" value="ECO:0007669"/>
    <property type="project" value="InterPro"/>
</dbReference>
<dbReference type="RefSeq" id="WP_117158782.1">
    <property type="nucleotide sequence ID" value="NZ_QVID01000001.1"/>
</dbReference>
<accession>A0A3E1QC57</accession>
<dbReference type="PANTHER" id="PTHR28208">
    <property type="entry name" value="PHOSPHATIDATE PHOSPHATASE APP1"/>
    <property type="match status" value="1"/>
</dbReference>
<evidence type="ECO:0000313" key="3">
    <source>
        <dbReference type="Proteomes" id="UP000261082"/>
    </source>
</evidence>
<dbReference type="Proteomes" id="UP000261082">
    <property type="component" value="Unassembled WGS sequence"/>
</dbReference>
<comment type="caution">
    <text evidence="2">The sequence shown here is derived from an EMBL/GenBank/DDBJ whole genome shotgun (WGS) entry which is preliminary data.</text>
</comment>
<reference evidence="2 3" key="1">
    <citation type="journal article" date="2007" name="Int. J. Syst. Evol. Microbiol.">
        <title>Marixanthomonas ophiurae gen. nov., sp. nov., a marine bacterium of the family Flavobacteriaceae isolated from a deep-sea brittle star.</title>
        <authorList>
            <person name="Romanenko L.A."/>
            <person name="Uchino M."/>
            <person name="Frolova G.M."/>
            <person name="Mikhailov V.V."/>
        </authorList>
    </citation>
    <scope>NUCLEOTIDE SEQUENCE [LARGE SCALE GENOMIC DNA]</scope>
    <source>
        <strain evidence="2 3">KMM 3046</strain>
    </source>
</reference>
<organism evidence="2 3">
    <name type="scientific">Marixanthomonas ophiurae</name>
    <dbReference type="NCBI Taxonomy" id="387659"/>
    <lineage>
        <taxon>Bacteria</taxon>
        <taxon>Pseudomonadati</taxon>
        <taxon>Bacteroidota</taxon>
        <taxon>Flavobacteriia</taxon>
        <taxon>Flavobacteriales</taxon>
        <taxon>Flavobacteriaceae</taxon>
        <taxon>Marixanthomonas</taxon>
    </lineage>
</organism>
<gene>
    <name evidence="2" type="ORF">DZ858_06620</name>
</gene>
<proteinExistence type="predicted"/>
<dbReference type="InterPro" id="IPR019236">
    <property type="entry name" value="APP1_cat"/>
</dbReference>
<evidence type="ECO:0000259" key="1">
    <source>
        <dbReference type="Pfam" id="PF09949"/>
    </source>
</evidence>
<name>A0A3E1QC57_9FLAO</name>
<dbReference type="InterPro" id="IPR052935">
    <property type="entry name" value="Mg2+_PAP"/>
</dbReference>
<evidence type="ECO:0000313" key="2">
    <source>
        <dbReference type="EMBL" id="RFN59721.1"/>
    </source>
</evidence>
<dbReference type="EMBL" id="QVID01000001">
    <property type="protein sequence ID" value="RFN59721.1"/>
    <property type="molecule type" value="Genomic_DNA"/>
</dbReference>
<dbReference type="AlphaFoldDB" id="A0A3E1QC57"/>
<dbReference type="OrthoDB" id="9789875at2"/>
<feature type="domain" description="Phosphatidate phosphatase APP1 catalytic" evidence="1">
    <location>
        <begin position="136"/>
        <end position="291"/>
    </location>
</feature>
<keyword evidence="3" id="KW-1185">Reference proteome</keyword>
<sequence length="334" mass="38836">MGLFKKDPLQIITFHSYGTNSHLYIRGRALEDENIDLSKNGIFSLIKNTYKRFETDEIPFTKLKITLPDDSVFYTETDKKGYFKFKENIPNLAKLTNEEAWLQYEISFEEKFSNRIINNQNRFPGEMLIPSSKSEFGVISDIDDTIIHTGVASFLKLKLVFNTFFRNAESRSPLEGASEFYQLLHQGKTGKEANPLFYVSHSPWNLYRYLELFLKANTFSKGPILLRSLPRPFRRKKVEEKPQKQKEILNILKTYPNMSFILIGDGGEHDADIYIEIAEKYPKQVKAIYLRSVKHKKKMKRIKSLFSNYDTTPALLVEDSKEAIEHARSQGFIS</sequence>
<dbReference type="PANTHER" id="PTHR28208:SF3">
    <property type="entry name" value="PHOSPHATIDATE PHOSPHATASE APP1"/>
    <property type="match status" value="1"/>
</dbReference>
<protein>
    <submittedName>
        <fullName evidence="2">DUF2183 domain-containing protein</fullName>
    </submittedName>
</protein>